<keyword evidence="4 5" id="KW-0472">Membrane</keyword>
<evidence type="ECO:0000256" key="4">
    <source>
        <dbReference type="ARBA" id="ARBA00023136"/>
    </source>
</evidence>
<organism evidence="7 8">
    <name type="scientific">Ensete ventricosum</name>
    <name type="common">Abyssinian banana</name>
    <name type="synonym">Musa ensete</name>
    <dbReference type="NCBI Taxonomy" id="4639"/>
    <lineage>
        <taxon>Eukaryota</taxon>
        <taxon>Viridiplantae</taxon>
        <taxon>Streptophyta</taxon>
        <taxon>Embryophyta</taxon>
        <taxon>Tracheophyta</taxon>
        <taxon>Spermatophyta</taxon>
        <taxon>Magnoliopsida</taxon>
        <taxon>Liliopsida</taxon>
        <taxon>Zingiberales</taxon>
        <taxon>Musaceae</taxon>
        <taxon>Ensete</taxon>
    </lineage>
</organism>
<evidence type="ECO:0000313" key="7">
    <source>
        <dbReference type="EMBL" id="RRT54115.1"/>
    </source>
</evidence>
<keyword evidence="3 5" id="KW-1133">Transmembrane helix</keyword>
<dbReference type="PANTHER" id="PTHR48477">
    <property type="entry name" value="PHOSPHATE TRANSPORTER PHO1"/>
    <property type="match status" value="1"/>
</dbReference>
<comment type="subcellular location">
    <subcellularLocation>
        <location evidence="1">Membrane</location>
        <topology evidence="1">Multi-pass membrane protein</topology>
    </subcellularLocation>
</comment>
<dbReference type="GO" id="GO:0016020">
    <property type="term" value="C:membrane"/>
    <property type="evidence" value="ECO:0007669"/>
    <property type="project" value="UniProtKB-SubCell"/>
</dbReference>
<dbReference type="AlphaFoldDB" id="A0A426YQY9"/>
<comment type="caution">
    <text evidence="7">The sequence shown here is derived from an EMBL/GenBank/DDBJ whole genome shotgun (WGS) entry which is preliminary data.</text>
</comment>
<dbReference type="EMBL" id="AMZH03010775">
    <property type="protein sequence ID" value="RRT54115.1"/>
    <property type="molecule type" value="Genomic_DNA"/>
</dbReference>
<evidence type="ECO:0000259" key="6">
    <source>
        <dbReference type="PROSITE" id="PS51380"/>
    </source>
</evidence>
<dbReference type="PROSITE" id="PS51380">
    <property type="entry name" value="EXS"/>
    <property type="match status" value="1"/>
</dbReference>
<dbReference type="InterPro" id="IPR004342">
    <property type="entry name" value="EXS_C"/>
</dbReference>
<dbReference type="Pfam" id="PF03124">
    <property type="entry name" value="EXS"/>
    <property type="match status" value="1"/>
</dbReference>
<reference evidence="7 8" key="1">
    <citation type="journal article" date="2014" name="Agronomy (Basel)">
        <title>A Draft Genome Sequence for Ensete ventricosum, the Drought-Tolerant Tree Against Hunger.</title>
        <authorList>
            <person name="Harrison J."/>
            <person name="Moore K.A."/>
            <person name="Paszkiewicz K."/>
            <person name="Jones T."/>
            <person name="Grant M."/>
            <person name="Ambacheew D."/>
            <person name="Muzemil S."/>
            <person name="Studholme D.J."/>
        </authorList>
    </citation>
    <scope>NUCLEOTIDE SEQUENCE [LARGE SCALE GENOMIC DNA]</scope>
</reference>
<protein>
    <recommendedName>
        <fullName evidence="6">EXS domain-containing protein</fullName>
    </recommendedName>
</protein>
<evidence type="ECO:0000256" key="1">
    <source>
        <dbReference type="ARBA" id="ARBA00004141"/>
    </source>
</evidence>
<name>A0A426YQY9_ENSVE</name>
<feature type="transmembrane region" description="Helical" evidence="5">
    <location>
        <begin position="106"/>
        <end position="123"/>
    </location>
</feature>
<evidence type="ECO:0000313" key="8">
    <source>
        <dbReference type="Proteomes" id="UP000287651"/>
    </source>
</evidence>
<keyword evidence="2 5" id="KW-0812">Transmembrane</keyword>
<dbReference type="GO" id="GO:0016036">
    <property type="term" value="P:cellular response to phosphate starvation"/>
    <property type="evidence" value="ECO:0007669"/>
    <property type="project" value="InterPro"/>
</dbReference>
<accession>A0A426YQY9</accession>
<dbReference type="PANTHER" id="PTHR48477:SF1">
    <property type="entry name" value="PHOSPHATE TRANSPORTER PHO1"/>
    <property type="match status" value="1"/>
</dbReference>
<evidence type="ECO:0000256" key="2">
    <source>
        <dbReference type="ARBA" id="ARBA00022692"/>
    </source>
</evidence>
<proteinExistence type="predicted"/>
<dbReference type="InterPro" id="IPR052486">
    <property type="entry name" value="PHO1"/>
</dbReference>
<gene>
    <name evidence="7" type="ORF">B296_00045843</name>
</gene>
<feature type="transmembrane region" description="Helical" evidence="5">
    <location>
        <begin position="58"/>
        <end position="77"/>
    </location>
</feature>
<evidence type="ECO:0000256" key="3">
    <source>
        <dbReference type="ARBA" id="ARBA00022989"/>
    </source>
</evidence>
<dbReference type="Proteomes" id="UP000287651">
    <property type="component" value="Unassembled WGS sequence"/>
</dbReference>
<feature type="domain" description="EXS" evidence="6">
    <location>
        <begin position="1"/>
        <end position="175"/>
    </location>
</feature>
<evidence type="ECO:0000256" key="5">
    <source>
        <dbReference type="SAM" id="Phobius"/>
    </source>
</evidence>
<sequence length="175" mass="20059">MDAKRMLLTSALHNVSKCVRRYIEEGYDNNHLANAGKYISAMVAAAAKLKYAVEPTPLWMVIVVITSTGATFYQLFWDFVKDWGLLDLSSKNLFLRDDLILKNKCVYFVSIVGGLNFVLRLAWIQSVMRLTMGQAEHRLMDFLLASLEIVRRGHWNFYRSVIILATCTCMRALLE</sequence>